<keyword evidence="8" id="KW-0653">Protein transport</keyword>
<evidence type="ECO:0000256" key="10">
    <source>
        <dbReference type="SAM" id="MobiDB-lite"/>
    </source>
</evidence>
<keyword evidence="12" id="KW-0966">Cell projection</keyword>
<comment type="function">
    <text evidence="1">Needed for flagellar regrowth and assembly.</text>
</comment>
<dbReference type="InterPro" id="IPR018035">
    <property type="entry name" value="Flagellar_FliH/T3SS_HrpE"/>
</dbReference>
<dbReference type="GO" id="GO:0003774">
    <property type="term" value="F:cytoskeletal motor activity"/>
    <property type="evidence" value="ECO:0007669"/>
    <property type="project" value="InterPro"/>
</dbReference>
<keyword evidence="12" id="KW-0969">Cilium</keyword>
<evidence type="ECO:0000256" key="5">
    <source>
        <dbReference type="ARBA" id="ARBA00022448"/>
    </source>
</evidence>
<keyword evidence="12" id="KW-0282">Flagellum</keyword>
<protein>
    <recommendedName>
        <fullName evidence="4">Flagellar assembly protein FliH</fullName>
    </recommendedName>
</protein>
<evidence type="ECO:0000313" key="13">
    <source>
        <dbReference type="Proteomes" id="UP000006755"/>
    </source>
</evidence>
<dbReference type="InterPro" id="IPR051472">
    <property type="entry name" value="T3SS_Stator/FliH"/>
</dbReference>
<dbReference type="RefSeq" id="WP_008483848.1">
    <property type="nucleotide sequence ID" value="NZ_AMRI01000008.1"/>
</dbReference>
<gene>
    <name evidence="12" type="primary">fliH</name>
    <name evidence="12" type="ORF">B3C1_07069</name>
</gene>
<dbReference type="AlphaFoldDB" id="K2JJC9"/>
<reference evidence="12 13" key="1">
    <citation type="journal article" date="2012" name="J. Bacteriol.">
        <title>Genome Sequence of Gallaecimonas xiamenensis Type Strain 3-C-1.</title>
        <authorList>
            <person name="Lai Q."/>
            <person name="Wang L."/>
            <person name="Wang W."/>
            <person name="Shao Z."/>
        </authorList>
    </citation>
    <scope>NUCLEOTIDE SEQUENCE [LARGE SCALE GENOMIC DNA]</scope>
    <source>
        <strain evidence="12 13">3-C-1</strain>
    </source>
</reference>
<evidence type="ECO:0000313" key="12">
    <source>
        <dbReference type="EMBL" id="EKE75418.1"/>
    </source>
</evidence>
<dbReference type="eggNOG" id="COG1317">
    <property type="taxonomic scope" value="Bacteria"/>
</dbReference>
<feature type="region of interest" description="Disordered" evidence="10">
    <location>
        <begin position="27"/>
        <end position="52"/>
    </location>
</feature>
<dbReference type="GO" id="GO:0009288">
    <property type="term" value="C:bacterial-type flagellum"/>
    <property type="evidence" value="ECO:0007669"/>
    <property type="project" value="InterPro"/>
</dbReference>
<proteinExistence type="inferred from homology"/>
<dbReference type="EMBL" id="AMRI01000008">
    <property type="protein sequence ID" value="EKE75418.1"/>
    <property type="molecule type" value="Genomic_DNA"/>
</dbReference>
<dbReference type="PANTHER" id="PTHR34982:SF1">
    <property type="entry name" value="FLAGELLAR ASSEMBLY PROTEIN FLIH"/>
    <property type="match status" value="1"/>
</dbReference>
<name>K2JJC9_9GAMM</name>
<keyword evidence="7" id="KW-1005">Bacterial flagellum biogenesis</keyword>
<keyword evidence="13" id="KW-1185">Reference proteome</keyword>
<organism evidence="12 13">
    <name type="scientific">Gallaecimonas xiamenensis 3-C-1</name>
    <dbReference type="NCBI Taxonomy" id="745411"/>
    <lineage>
        <taxon>Bacteria</taxon>
        <taxon>Pseudomonadati</taxon>
        <taxon>Pseudomonadota</taxon>
        <taxon>Gammaproteobacteria</taxon>
        <taxon>Enterobacterales</taxon>
        <taxon>Gallaecimonadaceae</taxon>
        <taxon>Gallaecimonas</taxon>
    </lineage>
</organism>
<comment type="similarity">
    <text evidence="3">Belongs to the FliH family.</text>
</comment>
<keyword evidence="5" id="KW-0813">Transport</keyword>
<dbReference type="Pfam" id="PF02108">
    <property type="entry name" value="FliH"/>
    <property type="match status" value="1"/>
</dbReference>
<dbReference type="PRINTS" id="PR01003">
    <property type="entry name" value="FLGFLIH"/>
</dbReference>
<dbReference type="GO" id="GO:0005829">
    <property type="term" value="C:cytosol"/>
    <property type="evidence" value="ECO:0007669"/>
    <property type="project" value="TreeGrafter"/>
</dbReference>
<sequence length="252" mass="28021">MVKEYQRWEGSDFTPPEADEVALALHIHRRKQNPEAESEPEPKLPQGISIGELEALRSDAVEEGLAEGRQQGLAEGREQGLAQGIEEGRAQGYQQGLEEGLKAGQQQIQEAVAHWLGLADELTAPLEDKDGRIEARLVMLLTAGMQAVLGHEIKTDKDSIHHLIRQGIDALSEDETLITIEVAPTDARLLREHYSEAELKERRWKLREEPTLKHGQCRIESGQSLVELDLQERLRVLCQGLLLEAGLSDDAG</sequence>
<evidence type="ECO:0000259" key="11">
    <source>
        <dbReference type="Pfam" id="PF02108"/>
    </source>
</evidence>
<dbReference type="InterPro" id="IPR000563">
    <property type="entry name" value="Flag_FliH"/>
</dbReference>
<dbReference type="Proteomes" id="UP000006755">
    <property type="component" value="Unassembled WGS sequence"/>
</dbReference>
<evidence type="ECO:0000256" key="4">
    <source>
        <dbReference type="ARBA" id="ARBA00016507"/>
    </source>
</evidence>
<comment type="caution">
    <text evidence="12">The sequence shown here is derived from an EMBL/GenBank/DDBJ whole genome shotgun (WGS) entry which is preliminary data.</text>
</comment>
<dbReference type="OrthoDB" id="6196089at2"/>
<evidence type="ECO:0000256" key="8">
    <source>
        <dbReference type="ARBA" id="ARBA00022927"/>
    </source>
</evidence>
<dbReference type="GO" id="GO:0015031">
    <property type="term" value="P:protein transport"/>
    <property type="evidence" value="ECO:0007669"/>
    <property type="project" value="UniProtKB-KW"/>
</dbReference>
<dbReference type="STRING" id="745411.B3C1_07069"/>
<accession>K2JJC9</accession>
<keyword evidence="6" id="KW-0963">Cytoplasm</keyword>
<dbReference type="GO" id="GO:0071973">
    <property type="term" value="P:bacterial-type flagellum-dependent cell motility"/>
    <property type="evidence" value="ECO:0007669"/>
    <property type="project" value="InterPro"/>
</dbReference>
<dbReference type="PANTHER" id="PTHR34982">
    <property type="entry name" value="YOP PROTEINS TRANSLOCATION PROTEIN L"/>
    <property type="match status" value="1"/>
</dbReference>
<evidence type="ECO:0000256" key="2">
    <source>
        <dbReference type="ARBA" id="ARBA00004496"/>
    </source>
</evidence>
<feature type="domain" description="Flagellar assembly protein FliH/Type III secretion system HrpE" evidence="11">
    <location>
        <begin position="111"/>
        <end position="235"/>
    </location>
</feature>
<evidence type="ECO:0000256" key="3">
    <source>
        <dbReference type="ARBA" id="ARBA00006602"/>
    </source>
</evidence>
<evidence type="ECO:0000256" key="9">
    <source>
        <dbReference type="ARBA" id="ARBA00023225"/>
    </source>
</evidence>
<dbReference type="GO" id="GO:0044781">
    <property type="term" value="P:bacterial-type flagellum organization"/>
    <property type="evidence" value="ECO:0007669"/>
    <property type="project" value="UniProtKB-KW"/>
</dbReference>
<evidence type="ECO:0000256" key="1">
    <source>
        <dbReference type="ARBA" id="ARBA00003041"/>
    </source>
</evidence>
<keyword evidence="9" id="KW-1006">Bacterial flagellum protein export</keyword>
<evidence type="ECO:0000256" key="6">
    <source>
        <dbReference type="ARBA" id="ARBA00022490"/>
    </source>
</evidence>
<comment type="subcellular location">
    <subcellularLocation>
        <location evidence="2">Cytoplasm</location>
    </subcellularLocation>
</comment>
<evidence type="ECO:0000256" key="7">
    <source>
        <dbReference type="ARBA" id="ARBA00022795"/>
    </source>
</evidence>